<evidence type="ECO:0000313" key="3">
    <source>
        <dbReference type="EMBL" id="KAF4624200.1"/>
    </source>
</evidence>
<reference evidence="3 4" key="1">
    <citation type="submission" date="2020-03" db="EMBL/GenBank/DDBJ databases">
        <title>Draft Genome Sequence of Cudoniella acicularis.</title>
        <authorList>
            <person name="Buettner E."/>
            <person name="Kellner H."/>
        </authorList>
    </citation>
    <scope>NUCLEOTIDE SEQUENCE [LARGE SCALE GENOMIC DNA]</scope>
    <source>
        <strain evidence="3 4">DSM 108380</strain>
    </source>
</reference>
<feature type="compositionally biased region" description="Polar residues" evidence="1">
    <location>
        <begin position="291"/>
        <end position="300"/>
    </location>
</feature>
<feature type="compositionally biased region" description="Acidic residues" evidence="1">
    <location>
        <begin position="877"/>
        <end position="890"/>
    </location>
</feature>
<accession>A0A8H4R684</accession>
<evidence type="ECO:0000256" key="1">
    <source>
        <dbReference type="SAM" id="MobiDB-lite"/>
    </source>
</evidence>
<feature type="compositionally biased region" description="Low complexity" evidence="1">
    <location>
        <begin position="783"/>
        <end position="794"/>
    </location>
</feature>
<dbReference type="Pfam" id="PF13472">
    <property type="entry name" value="Lipase_GDSL_2"/>
    <property type="match status" value="1"/>
</dbReference>
<feature type="compositionally biased region" description="Polar residues" evidence="1">
    <location>
        <begin position="1013"/>
        <end position="1027"/>
    </location>
</feature>
<feature type="compositionally biased region" description="Basic and acidic residues" evidence="1">
    <location>
        <begin position="805"/>
        <end position="815"/>
    </location>
</feature>
<dbReference type="PANTHER" id="PTHR43784">
    <property type="entry name" value="GDSL-LIKE LIPASE/ACYLHYDROLASE, PUTATIVE (AFU_ORTHOLOGUE AFUA_2G00820)-RELATED"/>
    <property type="match status" value="1"/>
</dbReference>
<evidence type="ECO:0000313" key="4">
    <source>
        <dbReference type="Proteomes" id="UP000566819"/>
    </source>
</evidence>
<feature type="compositionally biased region" description="Polar residues" evidence="1">
    <location>
        <begin position="960"/>
        <end position="969"/>
    </location>
</feature>
<feature type="compositionally biased region" description="Acidic residues" evidence="1">
    <location>
        <begin position="900"/>
        <end position="913"/>
    </location>
</feature>
<feature type="compositionally biased region" description="Basic and acidic residues" evidence="1">
    <location>
        <begin position="569"/>
        <end position="588"/>
    </location>
</feature>
<feature type="compositionally biased region" description="Basic and acidic residues" evidence="1">
    <location>
        <begin position="148"/>
        <end position="159"/>
    </location>
</feature>
<feature type="region of interest" description="Disordered" evidence="1">
    <location>
        <begin position="1011"/>
        <end position="1097"/>
    </location>
</feature>
<feature type="compositionally biased region" description="Acidic residues" evidence="1">
    <location>
        <begin position="1079"/>
        <end position="1093"/>
    </location>
</feature>
<organism evidence="3 4">
    <name type="scientific">Cudoniella acicularis</name>
    <dbReference type="NCBI Taxonomy" id="354080"/>
    <lineage>
        <taxon>Eukaryota</taxon>
        <taxon>Fungi</taxon>
        <taxon>Dikarya</taxon>
        <taxon>Ascomycota</taxon>
        <taxon>Pezizomycotina</taxon>
        <taxon>Leotiomycetes</taxon>
        <taxon>Helotiales</taxon>
        <taxon>Tricladiaceae</taxon>
        <taxon>Cudoniella</taxon>
    </lineage>
</organism>
<feature type="compositionally biased region" description="Basic and acidic residues" evidence="1">
    <location>
        <begin position="420"/>
        <end position="436"/>
    </location>
</feature>
<feature type="compositionally biased region" description="Polar residues" evidence="1">
    <location>
        <begin position="861"/>
        <end position="870"/>
    </location>
</feature>
<feature type="region of interest" description="Disordered" evidence="1">
    <location>
        <begin position="372"/>
        <end position="515"/>
    </location>
</feature>
<feature type="domain" description="SGNH hydrolase-type esterase" evidence="2">
    <location>
        <begin position="1352"/>
        <end position="1459"/>
    </location>
</feature>
<gene>
    <name evidence="3" type="ORF">G7Y89_g13973</name>
</gene>
<dbReference type="InterPro" id="IPR013830">
    <property type="entry name" value="SGNH_hydro"/>
</dbReference>
<name>A0A8H4R684_9HELO</name>
<feature type="compositionally biased region" description="Polar residues" evidence="1">
    <location>
        <begin position="227"/>
        <end position="236"/>
    </location>
</feature>
<dbReference type="InterPro" id="IPR053140">
    <property type="entry name" value="GDSL_Rv0518-like"/>
</dbReference>
<protein>
    <recommendedName>
        <fullName evidence="2">SGNH hydrolase-type esterase domain-containing protein</fullName>
    </recommendedName>
</protein>
<keyword evidence="4" id="KW-1185">Reference proteome</keyword>
<dbReference type="EMBL" id="JAAMPI010001740">
    <property type="protein sequence ID" value="KAF4624200.1"/>
    <property type="molecule type" value="Genomic_DNA"/>
</dbReference>
<dbReference type="Proteomes" id="UP000566819">
    <property type="component" value="Unassembled WGS sequence"/>
</dbReference>
<evidence type="ECO:0000259" key="2">
    <source>
        <dbReference type="Pfam" id="PF13472"/>
    </source>
</evidence>
<feature type="compositionally biased region" description="Acidic residues" evidence="1">
    <location>
        <begin position="1034"/>
        <end position="1054"/>
    </location>
</feature>
<dbReference type="InterPro" id="IPR036514">
    <property type="entry name" value="SGNH_hydro_sf"/>
</dbReference>
<feature type="compositionally biased region" description="Polar residues" evidence="1">
    <location>
        <begin position="606"/>
        <end position="624"/>
    </location>
</feature>
<feature type="compositionally biased region" description="Basic and acidic residues" evidence="1">
    <location>
        <begin position="446"/>
        <end position="515"/>
    </location>
</feature>
<feature type="region of interest" description="Disordered" evidence="1">
    <location>
        <begin position="569"/>
        <end position="995"/>
    </location>
</feature>
<feature type="compositionally biased region" description="Polar residues" evidence="1">
    <location>
        <begin position="131"/>
        <end position="142"/>
    </location>
</feature>
<proteinExistence type="predicted"/>
<feature type="region of interest" description="Disordered" evidence="1">
    <location>
        <begin position="527"/>
        <end position="554"/>
    </location>
</feature>
<dbReference type="SUPFAM" id="SSF52266">
    <property type="entry name" value="SGNH hydrolase"/>
    <property type="match status" value="1"/>
</dbReference>
<dbReference type="PANTHER" id="PTHR43784:SF2">
    <property type="entry name" value="GDSL-LIKE LIPASE_ACYLHYDROLASE, PUTATIVE (AFU_ORTHOLOGUE AFUA_2G00820)-RELATED"/>
    <property type="match status" value="1"/>
</dbReference>
<feature type="compositionally biased region" description="Low complexity" evidence="1">
    <location>
        <begin position="240"/>
        <end position="262"/>
    </location>
</feature>
<feature type="region of interest" description="Disordered" evidence="1">
    <location>
        <begin position="108"/>
        <end position="169"/>
    </location>
</feature>
<feature type="region of interest" description="Disordered" evidence="1">
    <location>
        <begin position="192"/>
        <end position="346"/>
    </location>
</feature>
<feature type="compositionally biased region" description="Low complexity" evidence="1">
    <location>
        <begin position="816"/>
        <end position="831"/>
    </location>
</feature>
<feature type="compositionally biased region" description="Basic and acidic residues" evidence="1">
    <location>
        <begin position="330"/>
        <end position="339"/>
    </location>
</feature>
<comment type="caution">
    <text evidence="3">The sequence shown here is derived from an EMBL/GenBank/DDBJ whole genome shotgun (WGS) entry which is preliminary data.</text>
</comment>
<feature type="compositionally biased region" description="Low complexity" evidence="1">
    <location>
        <begin position="645"/>
        <end position="659"/>
    </location>
</feature>
<dbReference type="OrthoDB" id="10071171at2759"/>
<feature type="compositionally biased region" description="Basic and acidic residues" evidence="1">
    <location>
        <begin position="192"/>
        <end position="206"/>
    </location>
</feature>
<sequence>MSMLMGPPQLPGYSLRVQLFAPNAHATGDKPIRCFRVVTTPDASIREFCEEARGFMRSTMDREPLAIKKCQDDQEFDVTQSEIVGNLFVNTATIRVIQALTLPGIRDSVPPTSALRYDPSTNRKRAREGSVSLNGSAPSSWKPNKKQRLTELDPDHPLPSRENGVGFGHALPEIPEINLIPNSQESVILGEENERSHTSRYVRDDLQIPETPSPSPPPALTDDFFENHSTNQQSRKSAIPESNANSNLNSEANNSSPLPAAPVRSQSRVTNPPRAKSASYHIQRATERGRSVSTAATSPLSGDHQISAGNELAFGTKRKTSGSSTNSKPNGKESPRLTNEDNIYDNVPSEDETAAETAAILNRKKANLKIRKSSHSGLPGLDFANKRVNTPPNGSRRDSRQRDQPLSSTPGELPLTPNSRQREAKPRLKDHLDEANNARIAAAEAAEQRKRQAKEERVAEEARVAEEERSKRQEQERIDVEEFHRGEAERAAKTARPQKEREERERKEAEEKAERIRLEQERVVREKERLAQEEKIAKEKAEAERLEQERALADEAERVCKAEAERVRLEKAAEEEVKNEAEKAELAKKKSATPAREGSEQRHRSPSTQAAPASTRRLQSSTPFIPTGRKSALKPALASSQALNSSPSVKSKSPESTVVRGESAIPLPKDKSRRISFADGTKTETPIPPPSRILSSKTATPKESIPLPKVSRVLPPGMHSNSPIPVPNVPRSTKERSTVTALAPSKIVPPKKQLPDVIPKKQFPIPVPPTKRSETNTREMSQSAEPPTATSAAAVLSSDGEEEDIPSKADPEKAAKNAARSRSSRSPVSKSIPESESEDDDEIASNRSSMRDSRSPIVFNQHAQQSNPVKSQKVEEPESDSDSEDDDAESADSAQKNDSNDAEEESEEGSDEENTVKAIESSPPLLPPHKRSVKVLGPAASSQVNCKDHTTDDSADTQEEIAQQLTSSMIEARPSVKSSTPIPPPTSSTSRPILKVGASLQSLNAKKPIFASSMASNGRTQQAASQRTLKEASGSEESEEESDDYSSSSDESEDLPSKKPVAASQVESSQTKSRKAADSDSDSSSDSDDDSEDERTRMRNELAAQIESYAIIYSLQQTQEQHAPRLVSFFQQPAAGLACGSVIPANVGIAAAVVRKGLEERQDAGTHWVDTWTSMPQLVEPDNLPPAPYKGSSAIFADATLRQTLHISIAASTIRLQFSNTFGTTDLPITSASLALPLGGKAGSGSIQPTTLRGLTFNGGSESVVIPRGKVVYSDSIDFAVAAQSMLTVSIYLKDGQKGASITGHPGSRTTSWMVAGEKVNETSVAGASVKHWYFVTVVEAWAPAADSALMILGDSITDGRGSTDDTNDRWPDLLLSRMQKSGLTTIGVNNQAAGGNRVLADGLGPSLISRYTRDAITASGAKYVMIFEGVNDLGQSSSPSGTADQLISAFKTICADAHKAG</sequence>
<dbReference type="Gene3D" id="3.40.50.1110">
    <property type="entry name" value="SGNH hydrolase"/>
    <property type="match status" value="1"/>
</dbReference>